<dbReference type="Proteomes" id="UP001605036">
    <property type="component" value="Unassembled WGS sequence"/>
</dbReference>
<name>A0ABD1YYN9_9MARC</name>
<accession>A0ABD1YYN9</accession>
<dbReference type="AlphaFoldDB" id="A0ABD1YYN9"/>
<reference evidence="1 2" key="1">
    <citation type="submission" date="2024-09" db="EMBL/GenBank/DDBJ databases">
        <title>Chromosome-scale assembly of Riccia fluitans.</title>
        <authorList>
            <person name="Paukszto L."/>
            <person name="Sawicki J."/>
            <person name="Karawczyk K."/>
            <person name="Piernik-Szablinska J."/>
            <person name="Szczecinska M."/>
            <person name="Mazdziarz M."/>
        </authorList>
    </citation>
    <scope>NUCLEOTIDE SEQUENCE [LARGE SCALE GENOMIC DNA]</scope>
    <source>
        <strain evidence="1">Rf_01</strain>
        <tissue evidence="1">Aerial parts of the thallus</tissue>
    </source>
</reference>
<gene>
    <name evidence="1" type="ORF">R1flu_007170</name>
</gene>
<keyword evidence="2" id="KW-1185">Reference proteome</keyword>
<evidence type="ECO:0000313" key="2">
    <source>
        <dbReference type="Proteomes" id="UP001605036"/>
    </source>
</evidence>
<sequence>MQFYRNNIGMDDLAGRAAVGHGDDGRAQQEMQRANARKSTTAVYDSFVRAQVKAEEGCNVPPTLKTTEFEQCILVLP</sequence>
<dbReference type="EMBL" id="JBHFFA010000003">
    <property type="protein sequence ID" value="KAL2635691.1"/>
    <property type="molecule type" value="Genomic_DNA"/>
</dbReference>
<evidence type="ECO:0000313" key="1">
    <source>
        <dbReference type="EMBL" id="KAL2635691.1"/>
    </source>
</evidence>
<protein>
    <submittedName>
        <fullName evidence="1">Uncharacterized protein</fullName>
    </submittedName>
</protein>
<proteinExistence type="predicted"/>
<comment type="caution">
    <text evidence="1">The sequence shown here is derived from an EMBL/GenBank/DDBJ whole genome shotgun (WGS) entry which is preliminary data.</text>
</comment>
<organism evidence="1 2">
    <name type="scientific">Riccia fluitans</name>
    <dbReference type="NCBI Taxonomy" id="41844"/>
    <lineage>
        <taxon>Eukaryota</taxon>
        <taxon>Viridiplantae</taxon>
        <taxon>Streptophyta</taxon>
        <taxon>Embryophyta</taxon>
        <taxon>Marchantiophyta</taxon>
        <taxon>Marchantiopsida</taxon>
        <taxon>Marchantiidae</taxon>
        <taxon>Marchantiales</taxon>
        <taxon>Ricciaceae</taxon>
        <taxon>Riccia</taxon>
    </lineage>
</organism>